<keyword evidence="3" id="KW-1185">Reference proteome</keyword>
<dbReference type="RefSeq" id="WP_425345427.1">
    <property type="nucleotide sequence ID" value="NZ_JBGUBD010000005.1"/>
</dbReference>
<proteinExistence type="predicted"/>
<dbReference type="EMBL" id="JBGUBD010000005">
    <property type="protein sequence ID" value="MFA9478501.1"/>
    <property type="molecule type" value="Genomic_DNA"/>
</dbReference>
<feature type="transmembrane region" description="Helical" evidence="1">
    <location>
        <begin position="105"/>
        <end position="128"/>
    </location>
</feature>
<feature type="transmembrane region" description="Helical" evidence="1">
    <location>
        <begin position="65"/>
        <end position="85"/>
    </location>
</feature>
<evidence type="ECO:0000313" key="3">
    <source>
        <dbReference type="Proteomes" id="UP001575105"/>
    </source>
</evidence>
<protein>
    <submittedName>
        <fullName evidence="2">Uncharacterized protein</fullName>
    </submittedName>
</protein>
<reference evidence="2 3" key="1">
    <citation type="submission" date="2024-08" db="EMBL/GenBank/DDBJ databases">
        <title>Whole-genome sequencing of halo(alkali)philic microorganisms from hypersaline lakes.</title>
        <authorList>
            <person name="Sorokin D.Y."/>
            <person name="Merkel A.Y."/>
            <person name="Messina E."/>
            <person name="Yakimov M."/>
        </authorList>
    </citation>
    <scope>NUCLEOTIDE SEQUENCE [LARGE SCALE GENOMIC DNA]</scope>
    <source>
        <strain evidence="2 3">AB-hyl4</strain>
    </source>
</reference>
<comment type="caution">
    <text evidence="2">The sequence shown here is derived from an EMBL/GenBank/DDBJ whole genome shotgun (WGS) entry which is preliminary data.</text>
</comment>
<evidence type="ECO:0000256" key="1">
    <source>
        <dbReference type="SAM" id="Phobius"/>
    </source>
</evidence>
<keyword evidence="1" id="KW-0812">Transmembrane</keyword>
<sequence length="137" mass="14506">MPKYQVHGARRSNGDEVEYVVELPSREAVELDASNRGLLVSSIEQLPEVAQATPEYNNIKWAMSALYAAGVISGLAAIASFVQAWEASTSTDPSPLSHVVVNAAIGRGVGMLIAAILLASFGVLLGAVRDIARNSWN</sequence>
<gene>
    <name evidence="2" type="ORF">ACERK3_09355</name>
</gene>
<name>A0ABV4U4H7_9BACT</name>
<dbReference type="Proteomes" id="UP001575105">
    <property type="component" value="Unassembled WGS sequence"/>
</dbReference>
<keyword evidence="1" id="KW-1133">Transmembrane helix</keyword>
<evidence type="ECO:0000313" key="2">
    <source>
        <dbReference type="EMBL" id="MFA9478501.1"/>
    </source>
</evidence>
<organism evidence="2 3">
    <name type="scientific">Natronomicrosphaera hydrolytica</name>
    <dbReference type="NCBI Taxonomy" id="3242702"/>
    <lineage>
        <taxon>Bacteria</taxon>
        <taxon>Pseudomonadati</taxon>
        <taxon>Planctomycetota</taxon>
        <taxon>Phycisphaerae</taxon>
        <taxon>Phycisphaerales</taxon>
        <taxon>Phycisphaeraceae</taxon>
        <taxon>Natronomicrosphaera</taxon>
    </lineage>
</organism>
<accession>A0ABV4U4H7</accession>
<keyword evidence="1" id="KW-0472">Membrane</keyword>